<feature type="transmembrane region" description="Helical" evidence="4">
    <location>
        <begin position="47"/>
        <end position="67"/>
    </location>
</feature>
<dbReference type="PANTHER" id="PTHR43065:SF52">
    <property type="entry name" value="SENSOR PROTEIN KINASE PILS"/>
    <property type="match status" value="1"/>
</dbReference>
<evidence type="ECO:0000259" key="5">
    <source>
        <dbReference type="PROSITE" id="PS50109"/>
    </source>
</evidence>
<comment type="catalytic activity">
    <reaction evidence="1">
        <text>ATP + protein L-histidine = ADP + protein N-phospho-L-histidine.</text>
        <dbReference type="EC" id="2.7.13.3"/>
    </reaction>
</comment>
<name>A0A139SWY9_9GAMM</name>
<keyword evidence="7" id="KW-1185">Reference proteome</keyword>
<sequence>MEAQLSAQPNRLLLRIYHCYRVIISLLLQLIVIGGWQHVLWGTSPNLAFVASSWLYLLVNVLLAIGLPRPKHMLSVLVLALSDVLLLSLLNYTAGGVASGIGNFLVVSVGVANILLHGRIGLFIAAIAALGLLLPNVYLYLQTDAAVSGWLQAGSLGGLCFAAALLAQWLSKRSSLSERLAVQHAKSVARLEALNAHILQRMHTGILLFDEQCNILLANAESQRLFASPELVGRSIDHLSAELVDCFKQWQANPSLRPPSIKLQQDGPLLQLGFMSIEYGGKQHRLVFLEDLAKTLQQAQQIKLVALGRLSAAIAHEIRNPLAAISHAAQLLQESDCLQNEDAHFVRIIDQQAGRLNQIVENVLQLSRPRTLQGEASLIELGAWLSQFVLEYQSHLPPEQRLHLKRCQDKLHTQMEASQLRQVLTNLLQNGLRYSARKNNGKGQVWLKLYRREDSQQPVLDILDDGEGVPETIAAHLFEPFNSSESQGTGLGLYVSRELCELNRARLNYLPRPEGGSCMRIAFAYIKT</sequence>
<evidence type="ECO:0000256" key="1">
    <source>
        <dbReference type="ARBA" id="ARBA00000085"/>
    </source>
</evidence>
<dbReference type="PANTHER" id="PTHR43065">
    <property type="entry name" value="SENSOR HISTIDINE KINASE"/>
    <property type="match status" value="1"/>
</dbReference>
<dbReference type="InterPro" id="IPR005467">
    <property type="entry name" value="His_kinase_dom"/>
</dbReference>
<accession>A0A139SWY9</accession>
<dbReference type="SMART" id="SM00388">
    <property type="entry name" value="HisKA"/>
    <property type="match status" value="1"/>
</dbReference>
<dbReference type="Pfam" id="PF25323">
    <property type="entry name" value="6TM_PilS"/>
    <property type="match status" value="1"/>
</dbReference>
<dbReference type="Gene3D" id="3.30.565.10">
    <property type="entry name" value="Histidine kinase-like ATPase, C-terminal domain"/>
    <property type="match status" value="1"/>
</dbReference>
<dbReference type="Pfam" id="PF00512">
    <property type="entry name" value="HisKA"/>
    <property type="match status" value="1"/>
</dbReference>
<feature type="transmembrane region" description="Helical" evidence="4">
    <location>
        <begin position="147"/>
        <end position="170"/>
    </location>
</feature>
<dbReference type="Gene3D" id="1.10.287.130">
    <property type="match status" value="1"/>
</dbReference>
<evidence type="ECO:0000256" key="2">
    <source>
        <dbReference type="ARBA" id="ARBA00012438"/>
    </source>
</evidence>
<evidence type="ECO:0000313" key="7">
    <source>
        <dbReference type="Proteomes" id="UP000072660"/>
    </source>
</evidence>
<dbReference type="AlphaFoldDB" id="A0A139SWY9"/>
<dbReference type="InterPro" id="IPR036890">
    <property type="entry name" value="HATPase_C_sf"/>
</dbReference>
<dbReference type="Pfam" id="PF02518">
    <property type="entry name" value="HATPase_c"/>
    <property type="match status" value="1"/>
</dbReference>
<dbReference type="EMBL" id="LSZO01000044">
    <property type="protein sequence ID" value="KXU39123.1"/>
    <property type="molecule type" value="Genomic_DNA"/>
</dbReference>
<organism evidence="6 7">
    <name type="scientific">Ventosimonas gracilis</name>
    <dbReference type="NCBI Taxonomy" id="1680762"/>
    <lineage>
        <taxon>Bacteria</taxon>
        <taxon>Pseudomonadati</taxon>
        <taxon>Pseudomonadota</taxon>
        <taxon>Gammaproteobacteria</taxon>
        <taxon>Pseudomonadales</taxon>
        <taxon>Ventosimonadaceae</taxon>
        <taxon>Ventosimonas</taxon>
    </lineage>
</organism>
<protein>
    <recommendedName>
        <fullName evidence="2">histidine kinase</fullName>
        <ecNumber evidence="2">2.7.13.3</ecNumber>
    </recommendedName>
</protein>
<dbReference type="InterPro" id="IPR003661">
    <property type="entry name" value="HisK_dim/P_dom"/>
</dbReference>
<feature type="domain" description="Histidine kinase" evidence="5">
    <location>
        <begin position="313"/>
        <end position="527"/>
    </location>
</feature>
<keyword evidence="4" id="KW-0812">Transmembrane</keyword>
<evidence type="ECO:0000256" key="4">
    <source>
        <dbReference type="SAM" id="Phobius"/>
    </source>
</evidence>
<dbReference type="EC" id="2.7.13.3" evidence="2"/>
<dbReference type="OrthoDB" id="9815750at2"/>
<gene>
    <name evidence="6" type="ORF">AXE65_10465</name>
</gene>
<reference evidence="6 7" key="1">
    <citation type="submission" date="2016-02" db="EMBL/GenBank/DDBJ databases">
        <authorList>
            <person name="Wen L."/>
            <person name="He K."/>
            <person name="Yang H."/>
        </authorList>
    </citation>
    <scope>NUCLEOTIDE SEQUENCE [LARGE SCALE GENOMIC DNA]</scope>
    <source>
        <strain evidence="6 7">CV58</strain>
    </source>
</reference>
<comment type="caution">
    <text evidence="6">The sequence shown here is derived from an EMBL/GenBank/DDBJ whole genome shotgun (WGS) entry which is preliminary data.</text>
</comment>
<keyword evidence="4" id="KW-0472">Membrane</keyword>
<keyword evidence="3" id="KW-0597">Phosphoprotein</keyword>
<dbReference type="InterPro" id="IPR003594">
    <property type="entry name" value="HATPase_dom"/>
</dbReference>
<dbReference type="CDD" id="cd00082">
    <property type="entry name" value="HisKA"/>
    <property type="match status" value="1"/>
</dbReference>
<dbReference type="Proteomes" id="UP000072660">
    <property type="component" value="Unassembled WGS sequence"/>
</dbReference>
<dbReference type="Gene3D" id="3.30.450.20">
    <property type="entry name" value="PAS domain"/>
    <property type="match status" value="1"/>
</dbReference>
<dbReference type="SUPFAM" id="SSF55874">
    <property type="entry name" value="ATPase domain of HSP90 chaperone/DNA topoisomerase II/histidine kinase"/>
    <property type="match status" value="1"/>
</dbReference>
<keyword evidence="4" id="KW-1133">Transmembrane helix</keyword>
<dbReference type="PRINTS" id="PR00344">
    <property type="entry name" value="BCTRLSENSOR"/>
</dbReference>
<dbReference type="SUPFAM" id="SSF47384">
    <property type="entry name" value="Homodimeric domain of signal transducing histidine kinase"/>
    <property type="match status" value="1"/>
</dbReference>
<dbReference type="PROSITE" id="PS50109">
    <property type="entry name" value="HIS_KIN"/>
    <property type="match status" value="1"/>
</dbReference>
<dbReference type="GO" id="GO:0000155">
    <property type="term" value="F:phosphorelay sensor kinase activity"/>
    <property type="evidence" value="ECO:0007669"/>
    <property type="project" value="InterPro"/>
</dbReference>
<dbReference type="SMART" id="SM00387">
    <property type="entry name" value="HATPase_c"/>
    <property type="match status" value="1"/>
</dbReference>
<keyword evidence="6" id="KW-0418">Kinase</keyword>
<keyword evidence="6" id="KW-0808">Transferase</keyword>
<evidence type="ECO:0000256" key="3">
    <source>
        <dbReference type="ARBA" id="ARBA00022553"/>
    </source>
</evidence>
<feature type="transmembrane region" description="Helical" evidence="4">
    <location>
        <begin position="20"/>
        <end position="41"/>
    </location>
</feature>
<evidence type="ECO:0000313" key="6">
    <source>
        <dbReference type="EMBL" id="KXU39123.1"/>
    </source>
</evidence>
<dbReference type="InterPro" id="IPR036097">
    <property type="entry name" value="HisK_dim/P_sf"/>
</dbReference>
<feature type="transmembrane region" description="Helical" evidence="4">
    <location>
        <begin position="123"/>
        <end position="141"/>
    </location>
</feature>
<dbReference type="InterPro" id="IPR004358">
    <property type="entry name" value="Sig_transdc_His_kin-like_C"/>
</dbReference>
<proteinExistence type="predicted"/>
<feature type="transmembrane region" description="Helical" evidence="4">
    <location>
        <begin position="74"/>
        <end position="92"/>
    </location>
</feature>